<dbReference type="GO" id="GO:0006261">
    <property type="term" value="P:DNA-templated DNA replication"/>
    <property type="evidence" value="ECO:0007669"/>
    <property type="project" value="TreeGrafter"/>
</dbReference>
<accession>A0A8S2VB96</accession>
<dbReference type="GO" id="GO:0006281">
    <property type="term" value="P:DNA repair"/>
    <property type="evidence" value="ECO:0007669"/>
    <property type="project" value="TreeGrafter"/>
</dbReference>
<dbReference type="Proteomes" id="UP000677228">
    <property type="component" value="Unassembled WGS sequence"/>
</dbReference>
<dbReference type="PANTHER" id="PTHR11669">
    <property type="entry name" value="REPLICATION FACTOR C / DNA POLYMERASE III GAMMA-TAU SUBUNIT"/>
    <property type="match status" value="1"/>
</dbReference>
<dbReference type="InterPro" id="IPR050238">
    <property type="entry name" value="DNA_Rep/Repair_Clamp_Loader"/>
</dbReference>
<organism evidence="3 4">
    <name type="scientific">Didymodactylos carnosus</name>
    <dbReference type="NCBI Taxonomy" id="1234261"/>
    <lineage>
        <taxon>Eukaryota</taxon>
        <taxon>Metazoa</taxon>
        <taxon>Spiralia</taxon>
        <taxon>Gnathifera</taxon>
        <taxon>Rotifera</taxon>
        <taxon>Eurotatoria</taxon>
        <taxon>Bdelloidea</taxon>
        <taxon>Philodinida</taxon>
        <taxon>Philodinidae</taxon>
        <taxon>Didymodactylos</taxon>
    </lineage>
</organism>
<dbReference type="CDD" id="cd00009">
    <property type="entry name" value="AAA"/>
    <property type="match status" value="1"/>
</dbReference>
<sequence>MKNMDSDIVLDSDVDMMDVTKENDEPTSTSNNATIPSIKEPSVTSKSETTQIRTPWLEKYRPKVLSDIVGNEDAISRLQYFAKQGNLPNIIISGPPGCGKTTSILCLAREMLGEAFREGVLEMNASNDRGIDVVRTKIKSFAQRKVNLPKGRHKIIILDEADR</sequence>
<dbReference type="Gene3D" id="3.40.50.300">
    <property type="entry name" value="P-loop containing nucleotide triphosphate hydrolases"/>
    <property type="match status" value="1"/>
</dbReference>
<evidence type="ECO:0000256" key="1">
    <source>
        <dbReference type="SAM" id="MobiDB-lite"/>
    </source>
</evidence>
<protein>
    <submittedName>
        <fullName evidence="3">Uncharacterized protein</fullName>
    </submittedName>
</protein>
<feature type="compositionally biased region" description="Polar residues" evidence="1">
    <location>
        <begin position="26"/>
        <end position="35"/>
    </location>
</feature>
<evidence type="ECO:0000313" key="4">
    <source>
        <dbReference type="Proteomes" id="UP000682733"/>
    </source>
</evidence>
<name>A0A8S2VB96_9BILA</name>
<reference evidence="3" key="1">
    <citation type="submission" date="2021-02" db="EMBL/GenBank/DDBJ databases">
        <authorList>
            <person name="Nowell W R."/>
        </authorList>
    </citation>
    <scope>NUCLEOTIDE SEQUENCE</scope>
</reference>
<dbReference type="GO" id="GO:0005663">
    <property type="term" value="C:DNA replication factor C complex"/>
    <property type="evidence" value="ECO:0007669"/>
    <property type="project" value="TreeGrafter"/>
</dbReference>
<dbReference type="Proteomes" id="UP000682733">
    <property type="component" value="Unassembled WGS sequence"/>
</dbReference>
<dbReference type="GO" id="GO:0003689">
    <property type="term" value="F:DNA clamp loader activity"/>
    <property type="evidence" value="ECO:0007669"/>
    <property type="project" value="TreeGrafter"/>
</dbReference>
<feature type="compositionally biased region" description="Polar residues" evidence="1">
    <location>
        <begin position="42"/>
        <end position="51"/>
    </location>
</feature>
<evidence type="ECO:0000313" key="3">
    <source>
        <dbReference type="EMBL" id="CAF4379042.1"/>
    </source>
</evidence>
<dbReference type="GO" id="GO:0005634">
    <property type="term" value="C:nucleus"/>
    <property type="evidence" value="ECO:0007669"/>
    <property type="project" value="TreeGrafter"/>
</dbReference>
<evidence type="ECO:0000313" key="2">
    <source>
        <dbReference type="EMBL" id="CAF1580115.1"/>
    </source>
</evidence>
<proteinExistence type="predicted"/>
<gene>
    <name evidence="2" type="ORF">OVA965_LOCUS40910</name>
    <name evidence="3" type="ORF">TMI583_LOCUS42441</name>
</gene>
<dbReference type="EMBL" id="CAJOBA010068746">
    <property type="protein sequence ID" value="CAF4379042.1"/>
    <property type="molecule type" value="Genomic_DNA"/>
</dbReference>
<dbReference type="InterPro" id="IPR027417">
    <property type="entry name" value="P-loop_NTPase"/>
</dbReference>
<dbReference type="EMBL" id="CAJNOK010045685">
    <property type="protein sequence ID" value="CAF1580115.1"/>
    <property type="molecule type" value="Genomic_DNA"/>
</dbReference>
<dbReference type="SUPFAM" id="SSF52540">
    <property type="entry name" value="P-loop containing nucleoside triphosphate hydrolases"/>
    <property type="match status" value="1"/>
</dbReference>
<dbReference type="Pfam" id="PF03215">
    <property type="entry name" value="Rad17"/>
    <property type="match status" value="1"/>
</dbReference>
<feature type="region of interest" description="Disordered" evidence="1">
    <location>
        <begin position="20"/>
        <end position="51"/>
    </location>
</feature>
<dbReference type="AlphaFoldDB" id="A0A8S2VB96"/>
<comment type="caution">
    <text evidence="3">The sequence shown here is derived from an EMBL/GenBank/DDBJ whole genome shotgun (WGS) entry which is preliminary data.</text>
</comment>
<dbReference type="PANTHER" id="PTHR11669:SF5">
    <property type="entry name" value="REPLICATION FACTOR C SUBUNIT 2"/>
    <property type="match status" value="1"/>
</dbReference>